<evidence type="ECO:0000259" key="12">
    <source>
        <dbReference type="Pfam" id="PF23598"/>
    </source>
</evidence>
<dbReference type="EMBL" id="LWDX02055446">
    <property type="protein sequence ID" value="OEL18835.1"/>
    <property type="molecule type" value="Genomic_DNA"/>
</dbReference>
<dbReference type="Gene3D" id="3.40.50.300">
    <property type="entry name" value="P-loop containing nucleotide triphosphate hydrolases"/>
    <property type="match status" value="1"/>
</dbReference>
<dbReference type="Pfam" id="PF00931">
    <property type="entry name" value="NB-ARC"/>
    <property type="match status" value="1"/>
</dbReference>
<dbReference type="InterPro" id="IPR032675">
    <property type="entry name" value="LRR_dom_sf"/>
</dbReference>
<feature type="region of interest" description="Disordered" evidence="8">
    <location>
        <begin position="135"/>
        <end position="154"/>
    </location>
</feature>
<evidence type="ECO:0000313" key="14">
    <source>
        <dbReference type="Proteomes" id="UP000095767"/>
    </source>
</evidence>
<dbReference type="AlphaFoldDB" id="A0A1E5V1F0"/>
<dbReference type="Gene3D" id="1.10.10.10">
    <property type="entry name" value="Winged helix-like DNA-binding domain superfamily/Winged helix DNA-binding domain"/>
    <property type="match status" value="1"/>
</dbReference>
<dbReference type="CDD" id="cd14798">
    <property type="entry name" value="RX-CC_like"/>
    <property type="match status" value="1"/>
</dbReference>
<feature type="domain" description="NB-ARC" evidence="9">
    <location>
        <begin position="185"/>
        <end position="266"/>
    </location>
</feature>
<feature type="compositionally biased region" description="Basic and acidic residues" evidence="8">
    <location>
        <begin position="290"/>
        <end position="309"/>
    </location>
</feature>
<evidence type="ECO:0000256" key="7">
    <source>
        <dbReference type="SAM" id="Coils"/>
    </source>
</evidence>
<dbReference type="InterPro" id="IPR002182">
    <property type="entry name" value="NB-ARC"/>
</dbReference>
<feature type="domain" description="Disease resistance protein winged helix" evidence="11">
    <location>
        <begin position="524"/>
        <end position="592"/>
    </location>
</feature>
<dbReference type="Gene3D" id="1.20.5.4130">
    <property type="match status" value="1"/>
</dbReference>
<keyword evidence="5" id="KW-0611">Plant defense</keyword>
<proteinExistence type="inferred from homology"/>
<dbReference type="GO" id="GO:0043531">
    <property type="term" value="F:ADP binding"/>
    <property type="evidence" value="ECO:0007669"/>
    <property type="project" value="InterPro"/>
</dbReference>
<evidence type="ECO:0000259" key="9">
    <source>
        <dbReference type="Pfam" id="PF00931"/>
    </source>
</evidence>
<dbReference type="OrthoDB" id="653125at2759"/>
<evidence type="ECO:0000256" key="3">
    <source>
        <dbReference type="ARBA" id="ARBA00022737"/>
    </source>
</evidence>
<dbReference type="GO" id="GO:0042742">
    <property type="term" value="P:defense response to bacterium"/>
    <property type="evidence" value="ECO:0007669"/>
    <property type="project" value="UniProtKB-ARBA"/>
</dbReference>
<evidence type="ECO:0000256" key="4">
    <source>
        <dbReference type="ARBA" id="ARBA00022741"/>
    </source>
</evidence>
<evidence type="ECO:0000256" key="5">
    <source>
        <dbReference type="ARBA" id="ARBA00022821"/>
    </source>
</evidence>
<dbReference type="Gene3D" id="3.80.10.10">
    <property type="entry name" value="Ribonuclease Inhibitor"/>
    <property type="match status" value="1"/>
</dbReference>
<keyword evidence="4" id="KW-0547">Nucleotide-binding</keyword>
<dbReference type="Gene3D" id="1.10.8.430">
    <property type="entry name" value="Helical domain of apoptotic protease-activating factors"/>
    <property type="match status" value="1"/>
</dbReference>
<keyword evidence="3" id="KW-0677">Repeat</keyword>
<keyword evidence="14" id="KW-1185">Reference proteome</keyword>
<comment type="caution">
    <text evidence="13">The sequence shown here is derived from an EMBL/GenBank/DDBJ whole genome shotgun (WGS) entry which is preliminary data.</text>
</comment>
<dbReference type="Pfam" id="PF23559">
    <property type="entry name" value="WHD_DRP"/>
    <property type="match status" value="1"/>
</dbReference>
<dbReference type="InterPro" id="IPR036388">
    <property type="entry name" value="WH-like_DNA-bd_sf"/>
</dbReference>
<evidence type="ECO:0000259" key="10">
    <source>
        <dbReference type="Pfam" id="PF18052"/>
    </source>
</evidence>
<dbReference type="InterPro" id="IPR042197">
    <property type="entry name" value="Apaf_helical"/>
</dbReference>
<feature type="domain" description="Disease resistance N-terminal" evidence="10">
    <location>
        <begin position="12"/>
        <end position="90"/>
    </location>
</feature>
<feature type="coiled-coil region" evidence="7">
    <location>
        <begin position="358"/>
        <end position="385"/>
    </location>
</feature>
<evidence type="ECO:0000256" key="8">
    <source>
        <dbReference type="SAM" id="MobiDB-lite"/>
    </source>
</evidence>
<dbReference type="FunFam" id="1.10.10.10:FF:000322">
    <property type="entry name" value="Probable disease resistance protein At1g63360"/>
    <property type="match status" value="1"/>
</dbReference>
<dbReference type="PANTHER" id="PTHR23155:SF947">
    <property type="entry name" value="DISEASE RESISTANCE PROTEIN RPP13"/>
    <property type="match status" value="1"/>
</dbReference>
<sequence>MDLVVGGSESTVKSVLGKLGSLLAQEYSLIRGVGRDLQYITDELRTMQSFLVDLRDAKQDCRMKDWAKQIREMTYDVEDCVDDSGHRIHNPRWLRSDMCCYFLLNSVYEVRTWWPRRDVASKISDLKMRAQQISERRQRYGVDNPQSSQRSTEAEAGANIRFNAAENQDRSLNLVAMKDPVGVHTDMEDLEKWMQNKTNKNGVLAIVGFGGVGKTIIAAELYRKFVDQFDCRAMVTVSQGSDLEAILTSIKDQVMPQSDEQKPLPEKRSLGAALRGVVCRCSGSATTDNSNERVKSEVDSGLQEQHDMSELDSDDEEQQGALPGKKSLTAVVRDMLGQVRRHKSAVMAKSSVSGTSNKTQDNAKLIQLKEELSNLLTEKSNIIRLLPQSKKDRRIIVTTRFQAVATTCTRDESIKNVKALGREESDNLFKQVVSESKGNIDQVPDEVWNICGGLPLALVIMAGYVGCNPSKSPVKLLQDYESLFPESTKDRREGLKQEEAGRIISHCYNDMPAEIKTCSLYLSIFPKGNRISRKRLTRRWIAEGFVSEKEGMSMEDVADTYFSHLIKRKIIRPMEHSSNGKVKNCVVHDMILEHIVAKASDENFIAVVGGHWLMQQPSSKVRRLSLQGGDSKGAKDTESMNLSHVRSLTMFGSLNQLPLNSFKFKIVQVLDLEGCTDFRQRHTNEICKMIFLKYLSLRRTTIKKLPKAIKKLEKLETLDIRETDVAELPNTICNLARLVNILGGNKRKGKALRLPKDLTVGKKMVALRILSGIEIVDASADLHHLTELRKLSIYRLGIKKRREAFKELLSSIAYLGGFSLHTLIVCDDSSRFLQSLEDLANPPNSFIALELSGKMVRFPSWITKLDVLNKLTLPMTLLKEENLSRLSKLKALFSLTFTSSAAQQDQETVTIIEGNRSGPNGEIIVPAGGFLTLKLLRITAPRVPLLCFSKTAMPCLERLELNFSMSEGLLGRDNLVCLKEVHLRLQMKKKNEDENAIQIKDIEGFSSKKDLNPKIIFDQCYD</sequence>
<evidence type="ECO:0000259" key="11">
    <source>
        <dbReference type="Pfam" id="PF23559"/>
    </source>
</evidence>
<keyword evidence="2" id="KW-0433">Leucine-rich repeat</keyword>
<dbReference type="Proteomes" id="UP000095767">
    <property type="component" value="Unassembled WGS sequence"/>
</dbReference>
<keyword evidence="6 7" id="KW-0175">Coiled coil</keyword>
<protein>
    <submittedName>
        <fullName evidence="13">Putative disease resistance RPP13-like protein 2</fullName>
    </submittedName>
</protein>
<dbReference type="Pfam" id="PF18052">
    <property type="entry name" value="Rx_N"/>
    <property type="match status" value="1"/>
</dbReference>
<dbReference type="SUPFAM" id="SSF52058">
    <property type="entry name" value="L domain-like"/>
    <property type="match status" value="1"/>
</dbReference>
<dbReference type="STRING" id="888268.A0A1E5V1F0"/>
<name>A0A1E5V1F0_9POAL</name>
<dbReference type="PANTHER" id="PTHR23155">
    <property type="entry name" value="DISEASE RESISTANCE PROTEIN RP"/>
    <property type="match status" value="1"/>
</dbReference>
<evidence type="ECO:0000256" key="6">
    <source>
        <dbReference type="ARBA" id="ARBA00023054"/>
    </source>
</evidence>
<feature type="domain" description="Disease resistance R13L4/SHOC-2-like LRR" evidence="12">
    <location>
        <begin position="644"/>
        <end position="994"/>
    </location>
</feature>
<reference evidence="13 14" key="1">
    <citation type="submission" date="2016-09" db="EMBL/GenBank/DDBJ databases">
        <title>The draft genome of Dichanthelium oligosanthes: A C3 panicoid grass species.</title>
        <authorList>
            <person name="Studer A.J."/>
            <person name="Schnable J.C."/>
            <person name="Brutnell T.P."/>
        </authorList>
    </citation>
    <scope>NUCLEOTIDE SEQUENCE [LARGE SCALE GENOMIC DNA]</scope>
    <source>
        <strain evidence="14">cv. Kellogg 1175</strain>
        <tissue evidence="13">Leaf</tissue>
    </source>
</reference>
<dbReference type="GO" id="GO:0009626">
    <property type="term" value="P:plant-type hypersensitive response"/>
    <property type="evidence" value="ECO:0007669"/>
    <property type="project" value="UniProtKB-ARBA"/>
</dbReference>
<feature type="region of interest" description="Disordered" evidence="8">
    <location>
        <begin position="283"/>
        <end position="324"/>
    </location>
</feature>
<dbReference type="InterPro" id="IPR027417">
    <property type="entry name" value="P-loop_NTPase"/>
</dbReference>
<dbReference type="GO" id="GO:0002758">
    <property type="term" value="P:innate immune response-activating signaling pathway"/>
    <property type="evidence" value="ECO:0007669"/>
    <property type="project" value="UniProtKB-ARBA"/>
</dbReference>
<dbReference type="InterPro" id="IPR038005">
    <property type="entry name" value="RX-like_CC"/>
</dbReference>
<dbReference type="SUPFAM" id="SSF52540">
    <property type="entry name" value="P-loop containing nucleoside triphosphate hydrolases"/>
    <property type="match status" value="1"/>
</dbReference>
<dbReference type="InterPro" id="IPR058922">
    <property type="entry name" value="WHD_DRP"/>
</dbReference>
<evidence type="ECO:0000256" key="2">
    <source>
        <dbReference type="ARBA" id="ARBA00022614"/>
    </source>
</evidence>
<evidence type="ECO:0000313" key="13">
    <source>
        <dbReference type="EMBL" id="OEL18835.1"/>
    </source>
</evidence>
<gene>
    <name evidence="13" type="ORF">BAE44_0020148</name>
</gene>
<dbReference type="InterPro" id="IPR055414">
    <property type="entry name" value="LRR_R13L4/SHOC2-like"/>
</dbReference>
<dbReference type="PRINTS" id="PR00364">
    <property type="entry name" value="DISEASERSIST"/>
</dbReference>
<comment type="similarity">
    <text evidence="1">Belongs to the disease resistance NB-LRR family.</text>
</comment>
<evidence type="ECO:0000256" key="1">
    <source>
        <dbReference type="ARBA" id="ARBA00008894"/>
    </source>
</evidence>
<accession>A0A1E5V1F0</accession>
<organism evidence="13 14">
    <name type="scientific">Dichanthelium oligosanthes</name>
    <dbReference type="NCBI Taxonomy" id="888268"/>
    <lineage>
        <taxon>Eukaryota</taxon>
        <taxon>Viridiplantae</taxon>
        <taxon>Streptophyta</taxon>
        <taxon>Embryophyta</taxon>
        <taxon>Tracheophyta</taxon>
        <taxon>Spermatophyta</taxon>
        <taxon>Magnoliopsida</taxon>
        <taxon>Liliopsida</taxon>
        <taxon>Poales</taxon>
        <taxon>Poaceae</taxon>
        <taxon>PACMAD clade</taxon>
        <taxon>Panicoideae</taxon>
        <taxon>Panicodae</taxon>
        <taxon>Paniceae</taxon>
        <taxon>Dichantheliinae</taxon>
        <taxon>Dichanthelium</taxon>
    </lineage>
</organism>
<dbReference type="Pfam" id="PF23598">
    <property type="entry name" value="LRR_14"/>
    <property type="match status" value="1"/>
</dbReference>
<dbReference type="InterPro" id="IPR044974">
    <property type="entry name" value="Disease_R_plants"/>
</dbReference>
<dbReference type="InterPro" id="IPR041118">
    <property type="entry name" value="Rx_N"/>
</dbReference>